<organism evidence="5 6">
    <name type="scientific">Planobispora rosea</name>
    <dbReference type="NCBI Taxonomy" id="35762"/>
    <lineage>
        <taxon>Bacteria</taxon>
        <taxon>Bacillati</taxon>
        <taxon>Actinomycetota</taxon>
        <taxon>Actinomycetes</taxon>
        <taxon>Streptosporangiales</taxon>
        <taxon>Streptosporangiaceae</taxon>
        <taxon>Planobispora</taxon>
    </lineage>
</organism>
<dbReference type="Pfam" id="PF08352">
    <property type="entry name" value="oligo_HPY"/>
    <property type="match status" value="1"/>
</dbReference>
<dbReference type="InterPro" id="IPR013563">
    <property type="entry name" value="Oligopep_ABC_C"/>
</dbReference>
<dbReference type="InterPro" id="IPR003593">
    <property type="entry name" value="AAA+_ATPase"/>
</dbReference>
<dbReference type="GO" id="GO:0016887">
    <property type="term" value="F:ATP hydrolysis activity"/>
    <property type="evidence" value="ECO:0007669"/>
    <property type="project" value="InterPro"/>
</dbReference>
<proteinExistence type="predicted"/>
<dbReference type="PROSITE" id="PS00211">
    <property type="entry name" value="ABC_TRANSPORTER_1"/>
    <property type="match status" value="1"/>
</dbReference>
<dbReference type="SMART" id="SM00382">
    <property type="entry name" value="AAA"/>
    <property type="match status" value="1"/>
</dbReference>
<accession>A0A8J3WDM8</accession>
<keyword evidence="1" id="KW-0813">Transport</keyword>
<gene>
    <name evidence="5" type="ORF">Pro02_39280</name>
</gene>
<dbReference type="GO" id="GO:0005524">
    <property type="term" value="F:ATP binding"/>
    <property type="evidence" value="ECO:0007669"/>
    <property type="project" value="UniProtKB-KW"/>
</dbReference>
<keyword evidence="6" id="KW-1185">Reference proteome</keyword>
<keyword evidence="2" id="KW-0547">Nucleotide-binding</keyword>
<dbReference type="SUPFAM" id="SSF52540">
    <property type="entry name" value="P-loop containing nucleoside triphosphate hydrolases"/>
    <property type="match status" value="1"/>
</dbReference>
<evidence type="ECO:0000256" key="2">
    <source>
        <dbReference type="ARBA" id="ARBA00022741"/>
    </source>
</evidence>
<dbReference type="PANTHER" id="PTHR43776">
    <property type="entry name" value="TRANSPORT ATP-BINDING PROTEIN"/>
    <property type="match status" value="1"/>
</dbReference>
<dbReference type="InterPro" id="IPR003439">
    <property type="entry name" value="ABC_transporter-like_ATP-bd"/>
</dbReference>
<feature type="domain" description="ABC transporter" evidence="4">
    <location>
        <begin position="12"/>
        <end position="251"/>
    </location>
</feature>
<evidence type="ECO:0000313" key="6">
    <source>
        <dbReference type="Proteomes" id="UP000655044"/>
    </source>
</evidence>
<dbReference type="AlphaFoldDB" id="A0A8J3WDM8"/>
<dbReference type="InterPro" id="IPR027417">
    <property type="entry name" value="P-loop_NTPase"/>
</dbReference>
<dbReference type="EMBL" id="BOOI01000035">
    <property type="protein sequence ID" value="GIH85520.1"/>
    <property type="molecule type" value="Genomic_DNA"/>
</dbReference>
<evidence type="ECO:0000256" key="1">
    <source>
        <dbReference type="ARBA" id="ARBA00022448"/>
    </source>
</evidence>
<evidence type="ECO:0000256" key="3">
    <source>
        <dbReference type="ARBA" id="ARBA00022840"/>
    </source>
</evidence>
<dbReference type="PROSITE" id="PS50893">
    <property type="entry name" value="ABC_TRANSPORTER_2"/>
    <property type="match status" value="1"/>
</dbReference>
<dbReference type="Proteomes" id="UP000655044">
    <property type="component" value="Unassembled WGS sequence"/>
</dbReference>
<dbReference type="GO" id="GO:0055085">
    <property type="term" value="P:transmembrane transport"/>
    <property type="evidence" value="ECO:0007669"/>
    <property type="project" value="UniProtKB-ARBA"/>
</dbReference>
<sequence length="274" mass="29924">MTTDGAVDTPVLSVTSLVKTFGRFTAVDDVSFELMPGASLGIVGESGSGKTTTARILAGLEQPTSGTVTLDGEVVEGHSRRARLRHARRIQMIFQDPYGSFDPRQTIAQSIAEPLRLHAPGSRKEHRARVGELLDQVGLSGRAGESLPRDLSGGQRQRAAIARALGIAPRVLVLDEAVAALDVSIQAQILTLLDELRRETGISYVFVSHDLAVVRYITDTAIVMRHGRVVERGETERILRSPQHPYTRLLLDSIPSPGWDLDRVAQDRRALDLR</sequence>
<evidence type="ECO:0000259" key="4">
    <source>
        <dbReference type="PROSITE" id="PS50893"/>
    </source>
</evidence>
<dbReference type="InterPro" id="IPR017871">
    <property type="entry name" value="ABC_transporter-like_CS"/>
</dbReference>
<dbReference type="InterPro" id="IPR050319">
    <property type="entry name" value="ABC_transp_ATP-bind"/>
</dbReference>
<dbReference type="GO" id="GO:0015833">
    <property type="term" value="P:peptide transport"/>
    <property type="evidence" value="ECO:0007669"/>
    <property type="project" value="InterPro"/>
</dbReference>
<protein>
    <recommendedName>
        <fullName evidence="4">ABC transporter domain-containing protein</fullName>
    </recommendedName>
</protein>
<name>A0A8J3WDM8_PLARO</name>
<dbReference type="Pfam" id="PF00005">
    <property type="entry name" value="ABC_tran"/>
    <property type="match status" value="1"/>
</dbReference>
<keyword evidence="3" id="KW-0067">ATP-binding</keyword>
<dbReference type="CDD" id="cd03257">
    <property type="entry name" value="ABC_NikE_OppD_transporters"/>
    <property type="match status" value="1"/>
</dbReference>
<comment type="caution">
    <text evidence="5">The sequence shown here is derived from an EMBL/GenBank/DDBJ whole genome shotgun (WGS) entry which is preliminary data.</text>
</comment>
<dbReference type="Gene3D" id="3.40.50.300">
    <property type="entry name" value="P-loop containing nucleotide triphosphate hydrolases"/>
    <property type="match status" value="1"/>
</dbReference>
<reference evidence="5" key="1">
    <citation type="submission" date="2021-01" db="EMBL/GenBank/DDBJ databases">
        <title>Whole genome shotgun sequence of Planobispora rosea NBRC 15558.</title>
        <authorList>
            <person name="Komaki H."/>
            <person name="Tamura T."/>
        </authorList>
    </citation>
    <scope>NUCLEOTIDE SEQUENCE</scope>
    <source>
        <strain evidence="5">NBRC 15558</strain>
    </source>
</reference>
<evidence type="ECO:0000313" key="5">
    <source>
        <dbReference type="EMBL" id="GIH85520.1"/>
    </source>
</evidence>